<dbReference type="RefSeq" id="WP_114838574.1">
    <property type="nucleotide sequence ID" value="NZ_CP031217.1"/>
</dbReference>
<keyword evidence="4" id="KW-1185">Reference proteome</keyword>
<dbReference type="KEGG" id="hbv:ABIV_0692"/>
<organism evidence="2 4">
    <name type="scientific">Halarcobacter bivalviorum</name>
    <dbReference type="NCBI Taxonomy" id="663364"/>
    <lineage>
        <taxon>Bacteria</taxon>
        <taxon>Pseudomonadati</taxon>
        <taxon>Campylobacterota</taxon>
        <taxon>Epsilonproteobacteria</taxon>
        <taxon>Campylobacterales</taxon>
        <taxon>Arcobacteraceae</taxon>
        <taxon>Halarcobacter</taxon>
    </lineage>
</organism>
<sequence length="397" mass="45446">MKNIILIALLGFLIVGCAPKGKVTTSQKQDVYQPTYEKPSEIEEDAVVQIPVVPDEKGANKIAVLYPSKVVGKYAKSTVNAIIAYLIYNNKEFEVISFDSYDEESLNILSQIKKIEEQDFKKVIALFTQKGYETLNRTHALHFAKVYFPLINKNEVSLPKDNFVFGGISYEKQVKLLKTLSSENSTMFYVPSYLGNKLKALYDTEFADTNPITKVIQINNNKYQYIMNDERIVYNTVLLNTPIIKTSIIMSQLTAYEVDPIRILSTQLNYNPLLVKLTQPRDRANFFVVSSIGKVDSFIEEYADLLGADITYNWVDYSSLVGTEYLMNLDTDENKKIIETEIEDNQVQYEPKLFRGTSYGFKQVLDVDAALEDTYNTMLKREEEKKAKKEQEALKNQ</sequence>
<evidence type="ECO:0000313" key="1">
    <source>
        <dbReference type="EMBL" id="AXH11705.1"/>
    </source>
</evidence>
<evidence type="ECO:0008006" key="5">
    <source>
        <dbReference type="Google" id="ProtNLM"/>
    </source>
</evidence>
<dbReference type="Proteomes" id="UP000253850">
    <property type="component" value="Chromosome"/>
</dbReference>
<evidence type="ECO:0000313" key="2">
    <source>
        <dbReference type="EMBL" id="RXK10838.1"/>
    </source>
</evidence>
<dbReference type="AlphaFoldDB" id="A0AAX2ACL7"/>
<evidence type="ECO:0000313" key="3">
    <source>
        <dbReference type="Proteomes" id="UP000253850"/>
    </source>
</evidence>
<dbReference type="EMBL" id="PDKM01000001">
    <property type="protein sequence ID" value="RXK10838.1"/>
    <property type="molecule type" value="Genomic_DNA"/>
</dbReference>
<dbReference type="Proteomes" id="UP000289193">
    <property type="component" value="Unassembled WGS sequence"/>
</dbReference>
<dbReference type="EMBL" id="CP031217">
    <property type="protein sequence ID" value="AXH11705.1"/>
    <property type="molecule type" value="Genomic_DNA"/>
</dbReference>
<name>A0AAX2ACL7_9BACT</name>
<evidence type="ECO:0000313" key="4">
    <source>
        <dbReference type="Proteomes" id="UP000289193"/>
    </source>
</evidence>
<proteinExistence type="predicted"/>
<gene>
    <name evidence="1" type="ORF">ABIV_0692</name>
    <name evidence="2" type="ORF">CRV05_00245</name>
</gene>
<protein>
    <recommendedName>
        <fullName evidence="5">Lipoprotein</fullName>
    </recommendedName>
</protein>
<reference evidence="2 4" key="1">
    <citation type="submission" date="2017-10" db="EMBL/GenBank/DDBJ databases">
        <title>Genomics of the genus Arcobacter.</title>
        <authorList>
            <person name="Perez-Cataluna A."/>
            <person name="Figueras M.J."/>
        </authorList>
    </citation>
    <scope>NUCLEOTIDE SEQUENCE [LARGE SCALE GENOMIC DNA]</scope>
    <source>
        <strain evidence="2 4">CECT 7835</strain>
    </source>
</reference>
<dbReference type="PROSITE" id="PS51257">
    <property type="entry name" value="PROKAR_LIPOPROTEIN"/>
    <property type="match status" value="1"/>
</dbReference>
<accession>A0AAX2ACL7</accession>
<reference evidence="1 3" key="2">
    <citation type="submission" date="2018-07" db="EMBL/GenBank/DDBJ databases">
        <title>Complete genome of the Arcobacter bivalviorum type strain LMG 26154.</title>
        <authorList>
            <person name="Miller W.G."/>
            <person name="Yee E."/>
            <person name="Bono J.L."/>
        </authorList>
    </citation>
    <scope>NUCLEOTIDE SEQUENCE [LARGE SCALE GENOMIC DNA]</scope>
    <source>
        <strain evidence="1 3">LMG 26154</strain>
    </source>
</reference>